<evidence type="ECO:0000313" key="1">
    <source>
        <dbReference type="EMBL" id="GHE81236.1"/>
    </source>
</evidence>
<dbReference type="RefSeq" id="WP_189376687.1">
    <property type="nucleotide sequence ID" value="NZ_BNAH01000002.1"/>
</dbReference>
<evidence type="ECO:0000313" key="2">
    <source>
        <dbReference type="Proteomes" id="UP000626370"/>
    </source>
</evidence>
<name>A0ABQ3IFJ3_9GAMM</name>
<evidence type="ECO:0008006" key="3">
    <source>
        <dbReference type="Google" id="ProtNLM"/>
    </source>
</evidence>
<accession>A0ABQ3IFJ3</accession>
<reference evidence="2" key="1">
    <citation type="journal article" date="2019" name="Int. J. Syst. Evol. Microbiol.">
        <title>The Global Catalogue of Microorganisms (GCM) 10K type strain sequencing project: providing services to taxonomists for standard genome sequencing and annotation.</title>
        <authorList>
            <consortium name="The Broad Institute Genomics Platform"/>
            <consortium name="The Broad Institute Genome Sequencing Center for Infectious Disease"/>
            <person name="Wu L."/>
            <person name="Ma J."/>
        </authorList>
    </citation>
    <scope>NUCLEOTIDE SEQUENCE [LARGE SCALE GENOMIC DNA]</scope>
    <source>
        <strain evidence="2">CGMCC 1.15922</strain>
    </source>
</reference>
<keyword evidence="2" id="KW-1185">Reference proteome</keyword>
<gene>
    <name evidence="1" type="ORF">GCM10011501_06690</name>
</gene>
<protein>
    <recommendedName>
        <fullName evidence="3">Secreted protein</fullName>
    </recommendedName>
</protein>
<sequence>MKSLINLIILICLISLTSFTVLRTQAEDIKRNSPLILKNKNFVLIYALPQHSNGGNSRYTNNLMVPIADDFLTHEQNEGAEQQNICPSKKGNEVYELTALFNDKLQVLLSFFTPPKNQDDLKEVVEDKDNIQLVSYQ</sequence>
<organism evidence="1 2">
    <name type="scientific">Thalassotalea profundi</name>
    <dbReference type="NCBI Taxonomy" id="2036687"/>
    <lineage>
        <taxon>Bacteria</taxon>
        <taxon>Pseudomonadati</taxon>
        <taxon>Pseudomonadota</taxon>
        <taxon>Gammaproteobacteria</taxon>
        <taxon>Alteromonadales</taxon>
        <taxon>Colwelliaceae</taxon>
        <taxon>Thalassotalea</taxon>
    </lineage>
</organism>
<dbReference type="EMBL" id="BNAH01000002">
    <property type="protein sequence ID" value="GHE81236.1"/>
    <property type="molecule type" value="Genomic_DNA"/>
</dbReference>
<dbReference type="Proteomes" id="UP000626370">
    <property type="component" value="Unassembled WGS sequence"/>
</dbReference>
<comment type="caution">
    <text evidence="1">The sequence shown here is derived from an EMBL/GenBank/DDBJ whole genome shotgun (WGS) entry which is preliminary data.</text>
</comment>
<proteinExistence type="predicted"/>